<dbReference type="GO" id="GO:0009279">
    <property type="term" value="C:cell outer membrane"/>
    <property type="evidence" value="ECO:0007669"/>
    <property type="project" value="UniProtKB-SubCell"/>
</dbReference>
<dbReference type="PANTHER" id="PTHR30329:SF21">
    <property type="entry name" value="LIPOPROTEIN YIAD-RELATED"/>
    <property type="match status" value="1"/>
</dbReference>
<feature type="compositionally biased region" description="Polar residues" evidence="6">
    <location>
        <begin position="262"/>
        <end position="282"/>
    </location>
</feature>
<evidence type="ECO:0000256" key="5">
    <source>
        <dbReference type="SAM" id="Coils"/>
    </source>
</evidence>
<protein>
    <submittedName>
        <fullName evidence="8">Putative outer membrane protein</fullName>
    </submittedName>
</protein>
<sequence>MNFDINQLFKGSVRNLVLDQLIKSVGLPEGKANGLLDRIVSVVIGGISKKSNSKEGVDQLLEMIKGVDSNTQQLYSTGASNAELGFDSIKQKGLTYLNGLFGSDLDGVVDQVSREEGVTQIQAKDSLSATIPAIFSSLKNNLGSNFSLSNLGSLAGVAGMAGVASAAGSQVLNKVTGSEIKEAPKSSQVTPNPTPKPAPSEETVNAARMAGVHQPQYTKTTESRPVEEPKKSGIWKWLIILALILIALLLFRSCGKDEEAPITQNEPTNTESTPVTNEQTTDSEPKVVEGLGNFSWDFEDKKLILDGDLDTAESKANLLDAFKGIAGTVPVEDDLDLDKEAGKLEFTDFAALATALKGFVGVDGKFDGRELKLSGTLNSEESKTELLTKLKKALGDNFEIKADDIDIKADELNEDKDIKESDEPVEAKISKDLGDINWAVDSEKVVVSGEVPNEETKAKVLDAFKVIAGNRPLEDKLEVDADVGQFQFDGFAALADILKNYPTIDGEFDEGELVLDGTLNSEESKTKLTSELQSVLDDAFKVKVDDIDIDAPEAVDGFGDLEWAYDGEYLKVDGTASASDKVKILKAFNSIKGTATLKDEVDVENNISNMNLDSLDAFIKVVEDFPNVKGHFDGFQLDLDGHVISEERKAELVSKLQEALGANFKIDADSVEIDAPDVVKSEQPVSDTFPAPTAPTEDKFPAPTEEKPPAPEAPVAPVTEAPAATEPTLSEAPLAPAPEAPAATEPTTASNATSSDIPEEPVEVLDINEMSKDKLDLNIKFNTASSEIMPVYNNRLDAFAKFLIENNRTGEVAGFTDSKGDDESNKKLSAERAKAVRDYLIAKGVPEANIVAVGYGEANPIADNNTPEGRRANRRIEFNVKDINENKDGIGEMIKKTNEEAKEKVNDAVEASKETFKEAKEDVSRASVVAGEKIKNAATSVGEAVDNAAHKTEDVIQDIKEQMGGQPSETAPAPEPAPAQ</sequence>
<dbReference type="InterPro" id="IPR009282">
    <property type="entry name" value="DUF937"/>
</dbReference>
<name>I7JMW0_9BURK</name>
<dbReference type="EMBL" id="HE681424">
    <property type="protein sequence ID" value="CCG19814.1"/>
    <property type="molecule type" value="Genomic_DNA"/>
</dbReference>
<evidence type="ECO:0000256" key="3">
    <source>
        <dbReference type="ARBA" id="ARBA00023237"/>
    </source>
</evidence>
<dbReference type="PRINTS" id="PR01021">
    <property type="entry name" value="OMPADOMAIN"/>
</dbReference>
<comment type="subcellular location">
    <subcellularLocation>
        <location evidence="1">Cell outer membrane</location>
    </subcellularLocation>
</comment>
<accession>I7JMW0</accession>
<dbReference type="InterPro" id="IPR006664">
    <property type="entry name" value="OMP_bac"/>
</dbReference>
<feature type="compositionally biased region" description="Low complexity" evidence="6">
    <location>
        <begin position="713"/>
        <end position="734"/>
    </location>
</feature>
<dbReference type="AlphaFoldDB" id="I7JMW0"/>
<dbReference type="InterPro" id="IPR050330">
    <property type="entry name" value="Bact_OuterMem_StrucFunc"/>
</dbReference>
<dbReference type="PANTHER" id="PTHR30329">
    <property type="entry name" value="STATOR ELEMENT OF FLAGELLAR MOTOR COMPLEX"/>
    <property type="match status" value="1"/>
</dbReference>
<feature type="region of interest" description="Disordered" evidence="6">
    <location>
        <begin position="960"/>
        <end position="980"/>
    </location>
</feature>
<reference evidence="8" key="1">
    <citation type="journal article" date="2012" name="Vet. Microbiol.">
        <title>Comparative genomic analyses of the Taylorellae.</title>
        <authorList>
            <person name="Hauser H."/>
            <person name="Richter D.C."/>
            <person name="van Tonder A."/>
            <person name="Clark L."/>
            <person name="Preston A."/>
        </authorList>
    </citation>
    <scope>NUCLEOTIDE SEQUENCE</scope>
    <source>
        <strain evidence="8">14/45</strain>
    </source>
</reference>
<dbReference type="SUPFAM" id="SSF103088">
    <property type="entry name" value="OmpA-like"/>
    <property type="match status" value="1"/>
</dbReference>
<dbReference type="RefSeq" id="WP_015551861.1">
    <property type="nucleotide sequence ID" value="NC_021033.1"/>
</dbReference>
<dbReference type="Gene3D" id="3.40.1520.20">
    <property type="match status" value="2"/>
</dbReference>
<proteinExistence type="predicted"/>
<keyword evidence="3" id="KW-0998">Cell outer membrane</keyword>
<feature type="region of interest" description="Disordered" evidence="6">
    <location>
        <begin position="178"/>
        <end position="203"/>
    </location>
</feature>
<evidence type="ECO:0000256" key="2">
    <source>
        <dbReference type="ARBA" id="ARBA00023136"/>
    </source>
</evidence>
<dbReference type="InterPro" id="IPR006665">
    <property type="entry name" value="OmpA-like"/>
</dbReference>
<gene>
    <name evidence="8" type="ORF">KUM_1027</name>
</gene>
<feature type="coiled-coil region" evidence="5">
    <location>
        <begin position="894"/>
        <end position="922"/>
    </location>
</feature>
<dbReference type="InterPro" id="IPR036737">
    <property type="entry name" value="OmpA-like_sf"/>
</dbReference>
<evidence type="ECO:0000256" key="1">
    <source>
        <dbReference type="ARBA" id="ARBA00004442"/>
    </source>
</evidence>
<dbReference type="Gene3D" id="1.20.120.20">
    <property type="entry name" value="Apolipoprotein"/>
    <property type="match status" value="1"/>
</dbReference>
<feature type="compositionally biased region" description="Low complexity" evidence="6">
    <location>
        <begin position="740"/>
        <end position="755"/>
    </location>
</feature>
<dbReference type="HOGENOM" id="CLU_307526_0_0_4"/>
<evidence type="ECO:0000256" key="6">
    <source>
        <dbReference type="SAM" id="MobiDB-lite"/>
    </source>
</evidence>
<evidence type="ECO:0000256" key="4">
    <source>
        <dbReference type="PROSITE-ProRule" id="PRU00473"/>
    </source>
</evidence>
<feature type="compositionally biased region" description="Basic and acidic residues" evidence="6">
    <location>
        <begin position="696"/>
        <end position="709"/>
    </location>
</feature>
<feature type="region of interest" description="Disordered" evidence="6">
    <location>
        <begin position="259"/>
        <end position="286"/>
    </location>
</feature>
<dbReference type="BioCyc" id="TASI1091495:G13GE-1022-MONOMER"/>
<keyword evidence="5" id="KW-0175">Coiled coil</keyword>
<dbReference type="Pfam" id="PF00691">
    <property type="entry name" value="OmpA"/>
    <property type="match status" value="1"/>
</dbReference>
<dbReference type="Gene3D" id="3.30.1330.60">
    <property type="entry name" value="OmpA-like domain"/>
    <property type="match status" value="1"/>
</dbReference>
<dbReference type="CDD" id="cd07185">
    <property type="entry name" value="OmpA_C-like"/>
    <property type="match status" value="1"/>
</dbReference>
<evidence type="ECO:0000259" key="7">
    <source>
        <dbReference type="PROSITE" id="PS51123"/>
    </source>
</evidence>
<dbReference type="Pfam" id="PF06078">
    <property type="entry name" value="DUF937"/>
    <property type="match status" value="1"/>
</dbReference>
<keyword evidence="2 4" id="KW-0472">Membrane</keyword>
<feature type="domain" description="OmpA-like" evidence="7">
    <location>
        <begin position="769"/>
        <end position="884"/>
    </location>
</feature>
<organism evidence="8">
    <name type="scientific">Taylorella asinigenitalis 14/45</name>
    <dbReference type="NCBI Taxonomy" id="1091495"/>
    <lineage>
        <taxon>Bacteria</taxon>
        <taxon>Pseudomonadati</taxon>
        <taxon>Pseudomonadota</taxon>
        <taxon>Betaproteobacteria</taxon>
        <taxon>Burkholderiales</taxon>
        <taxon>Alcaligenaceae</taxon>
        <taxon>Taylorella</taxon>
    </lineage>
</organism>
<dbReference type="KEGG" id="tat:KUM_1027"/>
<feature type="region of interest" description="Disordered" evidence="6">
    <location>
        <begin position="677"/>
        <end position="759"/>
    </location>
</feature>
<evidence type="ECO:0000313" key="8">
    <source>
        <dbReference type="EMBL" id="CCG19814.1"/>
    </source>
</evidence>
<dbReference type="PROSITE" id="PS51123">
    <property type="entry name" value="OMPA_2"/>
    <property type="match status" value="1"/>
</dbReference>